<protein>
    <submittedName>
        <fullName evidence="1">Uncharacterized protein</fullName>
    </submittedName>
</protein>
<dbReference type="EMBL" id="JABWDY010005351">
    <property type="protein sequence ID" value="KAF5204500.1"/>
    <property type="molecule type" value="Genomic_DNA"/>
</dbReference>
<dbReference type="AlphaFoldDB" id="A0A7J6X7G8"/>
<reference evidence="1 2" key="1">
    <citation type="submission" date="2020-06" db="EMBL/GenBank/DDBJ databases">
        <title>Transcriptomic and genomic resources for Thalictrum thalictroides and T. hernandezii: Facilitating candidate gene discovery in an emerging model plant lineage.</title>
        <authorList>
            <person name="Arias T."/>
            <person name="Riano-Pachon D.M."/>
            <person name="Di Stilio V.S."/>
        </authorList>
    </citation>
    <scope>NUCLEOTIDE SEQUENCE [LARGE SCALE GENOMIC DNA]</scope>
    <source>
        <strain evidence="2">cv. WT478/WT964</strain>
        <tissue evidence="1">Leaves</tissue>
    </source>
</reference>
<organism evidence="1 2">
    <name type="scientific">Thalictrum thalictroides</name>
    <name type="common">Rue-anemone</name>
    <name type="synonym">Anemone thalictroides</name>
    <dbReference type="NCBI Taxonomy" id="46969"/>
    <lineage>
        <taxon>Eukaryota</taxon>
        <taxon>Viridiplantae</taxon>
        <taxon>Streptophyta</taxon>
        <taxon>Embryophyta</taxon>
        <taxon>Tracheophyta</taxon>
        <taxon>Spermatophyta</taxon>
        <taxon>Magnoliopsida</taxon>
        <taxon>Ranunculales</taxon>
        <taxon>Ranunculaceae</taxon>
        <taxon>Thalictroideae</taxon>
        <taxon>Thalictrum</taxon>
    </lineage>
</organism>
<dbReference type="Proteomes" id="UP000554482">
    <property type="component" value="Unassembled WGS sequence"/>
</dbReference>
<evidence type="ECO:0000313" key="1">
    <source>
        <dbReference type="EMBL" id="KAF5204500.1"/>
    </source>
</evidence>
<accession>A0A7J6X7G8</accession>
<proteinExistence type="predicted"/>
<comment type="caution">
    <text evidence="1">The sequence shown here is derived from an EMBL/GenBank/DDBJ whole genome shotgun (WGS) entry which is preliminary data.</text>
</comment>
<gene>
    <name evidence="1" type="ORF">FRX31_005920</name>
</gene>
<sequence>MPQYCAYKKFTGQDRNCYPKKEKSMELVEIFQAEERLEVVLRQHPTFRKDLLTLTIYKLSTCKKTNGTSTATAAGWNLT</sequence>
<keyword evidence="2" id="KW-1185">Reference proteome</keyword>
<name>A0A7J6X7G8_THATH</name>
<evidence type="ECO:0000313" key="2">
    <source>
        <dbReference type="Proteomes" id="UP000554482"/>
    </source>
</evidence>